<dbReference type="EMBL" id="KZ613949">
    <property type="protein sequence ID" value="PMD37442.1"/>
    <property type="molecule type" value="Genomic_DNA"/>
</dbReference>
<name>A0A2J6RFZ5_HYAVF</name>
<evidence type="ECO:0000256" key="2">
    <source>
        <dbReference type="ARBA" id="ARBA00022692"/>
    </source>
</evidence>
<feature type="domain" description="G protein-coupled receptor GPR1/2/3 C-terminal" evidence="7">
    <location>
        <begin position="342"/>
        <end position="404"/>
    </location>
</feature>
<evidence type="ECO:0008006" key="10">
    <source>
        <dbReference type="Google" id="ProtNLM"/>
    </source>
</evidence>
<dbReference type="GO" id="GO:0005886">
    <property type="term" value="C:plasma membrane"/>
    <property type="evidence" value="ECO:0007669"/>
    <property type="project" value="TreeGrafter"/>
</dbReference>
<dbReference type="OrthoDB" id="100006at2759"/>
<keyword evidence="9" id="KW-1185">Reference proteome</keyword>
<dbReference type="SUPFAM" id="SSF81321">
    <property type="entry name" value="Family A G protein-coupled receptor-like"/>
    <property type="match status" value="1"/>
</dbReference>
<dbReference type="InterPro" id="IPR022596">
    <property type="entry name" value="GPR1/2/3_C"/>
</dbReference>
<dbReference type="PANTHER" id="PTHR23112">
    <property type="entry name" value="G PROTEIN-COUPLED RECEPTOR 157-RELATED"/>
    <property type="match status" value="1"/>
</dbReference>
<keyword evidence="4 5" id="KW-0472">Membrane</keyword>
<feature type="transmembrane region" description="Helical" evidence="5">
    <location>
        <begin position="346"/>
        <end position="369"/>
    </location>
</feature>
<keyword evidence="3 5" id="KW-1133">Transmembrane helix</keyword>
<dbReference type="PANTHER" id="PTHR23112:SF37">
    <property type="entry name" value="G PROTEIN-COUPLED RECEPTOR GPR1"/>
    <property type="match status" value="1"/>
</dbReference>
<evidence type="ECO:0000256" key="4">
    <source>
        <dbReference type="ARBA" id="ARBA00023136"/>
    </source>
</evidence>
<evidence type="ECO:0000313" key="9">
    <source>
        <dbReference type="Proteomes" id="UP000235786"/>
    </source>
</evidence>
<proteinExistence type="predicted"/>
<keyword evidence="2 5" id="KW-0812">Transmembrane</keyword>
<dbReference type="InterPro" id="IPR023041">
    <property type="entry name" value="Glucose_rcpt_Git3-like_N"/>
</dbReference>
<feature type="domain" description="Glucose receptor Git3-like N-terminal" evidence="6">
    <location>
        <begin position="8"/>
        <end position="192"/>
    </location>
</feature>
<reference evidence="8 9" key="1">
    <citation type="submission" date="2016-04" db="EMBL/GenBank/DDBJ databases">
        <title>A degradative enzymes factory behind the ericoid mycorrhizal symbiosis.</title>
        <authorList>
            <consortium name="DOE Joint Genome Institute"/>
            <person name="Martino E."/>
            <person name="Morin E."/>
            <person name="Grelet G."/>
            <person name="Kuo A."/>
            <person name="Kohler A."/>
            <person name="Daghino S."/>
            <person name="Barry K."/>
            <person name="Choi C."/>
            <person name="Cichocki N."/>
            <person name="Clum A."/>
            <person name="Copeland A."/>
            <person name="Hainaut M."/>
            <person name="Haridas S."/>
            <person name="Labutti K."/>
            <person name="Lindquist E."/>
            <person name="Lipzen A."/>
            <person name="Khouja H.-R."/>
            <person name="Murat C."/>
            <person name="Ohm R."/>
            <person name="Olson A."/>
            <person name="Spatafora J."/>
            <person name="Veneault-Fourrey C."/>
            <person name="Henrissat B."/>
            <person name="Grigoriev I."/>
            <person name="Martin F."/>
            <person name="Perotto S."/>
        </authorList>
    </citation>
    <scope>NUCLEOTIDE SEQUENCE [LARGE SCALE GENOMIC DNA]</scope>
    <source>
        <strain evidence="8 9">F</strain>
    </source>
</reference>
<evidence type="ECO:0000256" key="1">
    <source>
        <dbReference type="ARBA" id="ARBA00004141"/>
    </source>
</evidence>
<feature type="transmembrane region" description="Helical" evidence="5">
    <location>
        <begin position="125"/>
        <end position="145"/>
    </location>
</feature>
<evidence type="ECO:0000259" key="6">
    <source>
        <dbReference type="Pfam" id="PF11710"/>
    </source>
</evidence>
<dbReference type="AlphaFoldDB" id="A0A2J6RFZ5"/>
<dbReference type="Pfam" id="PF11970">
    <property type="entry name" value="GPR_Gpa2_C"/>
    <property type="match status" value="1"/>
</dbReference>
<feature type="transmembrane region" description="Helical" evidence="5">
    <location>
        <begin position="165"/>
        <end position="186"/>
    </location>
</feature>
<evidence type="ECO:0000256" key="3">
    <source>
        <dbReference type="ARBA" id="ARBA00022989"/>
    </source>
</evidence>
<dbReference type="Gene3D" id="1.20.1070.10">
    <property type="entry name" value="Rhodopsin 7-helix transmembrane proteins"/>
    <property type="match status" value="1"/>
</dbReference>
<dbReference type="Proteomes" id="UP000235786">
    <property type="component" value="Unassembled WGS sequence"/>
</dbReference>
<sequence length="454" mass="50915">MLDLAVAIPTLVGSILSMFAAGFIFLCYIILPPQKHFRHTLILNLAFADFFNALNNSTSGIYAFRHGSIPAGIACSANGLIGQWTVQATDFAILFISIATVVTLRKSNYKANTHWSAKVLVTTGIWVVPTITSYTGLALGAYQPVSGNWCWISSDDRALRYALGHAWRLTIIFTIICLFTYLFIFVHRHFSSMRSIDELNALEGDTNRFEGKTYKDDDLNGIHVYNEFEISEEPIDFYWDSTAVAKGNTGFFTPHPGDISLAQTGKASPPPSPIKVMKQTFHPHISEEQESSSTPSSRVNEFTPLLTRDPLALIRRPPPTNITTTISHTIPLHSTIRARETHIQKLLLFNAYPVAYIILWIPGILNRFIELTGHNSRTVTILQASTQFVGLANALVYGYNERIWSLTKMWWKSKRERKENDDHESGIRIGTMHTTASERPPISWPIGRPVVVHA</sequence>
<feature type="transmembrane region" description="Helical" evidence="5">
    <location>
        <begin position="381"/>
        <end position="399"/>
    </location>
</feature>
<evidence type="ECO:0000313" key="8">
    <source>
        <dbReference type="EMBL" id="PMD37442.1"/>
    </source>
</evidence>
<feature type="transmembrane region" description="Helical" evidence="5">
    <location>
        <begin position="6"/>
        <end position="31"/>
    </location>
</feature>
<evidence type="ECO:0000256" key="5">
    <source>
        <dbReference type="SAM" id="Phobius"/>
    </source>
</evidence>
<organism evidence="8 9">
    <name type="scientific">Hyaloscypha variabilis (strain UAMH 11265 / GT02V1 / F)</name>
    <name type="common">Meliniomyces variabilis</name>
    <dbReference type="NCBI Taxonomy" id="1149755"/>
    <lineage>
        <taxon>Eukaryota</taxon>
        <taxon>Fungi</taxon>
        <taxon>Dikarya</taxon>
        <taxon>Ascomycota</taxon>
        <taxon>Pezizomycotina</taxon>
        <taxon>Leotiomycetes</taxon>
        <taxon>Helotiales</taxon>
        <taxon>Hyaloscyphaceae</taxon>
        <taxon>Hyaloscypha</taxon>
        <taxon>Hyaloscypha variabilis</taxon>
    </lineage>
</organism>
<dbReference type="GO" id="GO:0004930">
    <property type="term" value="F:G protein-coupled receptor activity"/>
    <property type="evidence" value="ECO:0007669"/>
    <property type="project" value="TreeGrafter"/>
</dbReference>
<gene>
    <name evidence="8" type="ORF">L207DRAFT_568426</name>
</gene>
<protein>
    <recommendedName>
        <fullName evidence="10">Glucose receptor Git3 N-terminal domain-containing protein</fullName>
    </recommendedName>
</protein>
<evidence type="ECO:0000259" key="7">
    <source>
        <dbReference type="Pfam" id="PF11970"/>
    </source>
</evidence>
<comment type="subcellular location">
    <subcellularLocation>
        <location evidence="1">Membrane</location>
        <topology evidence="1">Multi-pass membrane protein</topology>
    </subcellularLocation>
</comment>
<dbReference type="Pfam" id="PF11710">
    <property type="entry name" value="Git3"/>
    <property type="match status" value="1"/>
</dbReference>
<dbReference type="STRING" id="1149755.A0A2J6RFZ5"/>
<dbReference type="GO" id="GO:0007189">
    <property type="term" value="P:adenylate cyclase-activating G protein-coupled receptor signaling pathway"/>
    <property type="evidence" value="ECO:0007669"/>
    <property type="project" value="TreeGrafter"/>
</dbReference>
<accession>A0A2J6RFZ5</accession>